<keyword evidence="4" id="KW-1185">Reference proteome</keyword>
<comment type="caution">
    <text evidence="3">The sequence shown here is derived from an EMBL/GenBank/DDBJ whole genome shotgun (WGS) entry which is preliminary data.</text>
</comment>
<sequence length="167" mass="17805">MSTEERPADTAAHTTVAEAAAAPEPSAIVKLARRMRHVYHTRIRTTTVVLILIWFALLGFYGFSSEHYATEPRVPQGTQVQQPVEPTTSQPSYTSQTPTSSTVESSTEPTQTETPTTETGRGTEGTGRQTGRATPSTPAGEQQQQQLPQAPNGTVQPTSQPGASAGE</sequence>
<feature type="compositionally biased region" description="Polar residues" evidence="1">
    <location>
        <begin position="76"/>
        <end position="85"/>
    </location>
</feature>
<keyword evidence="2" id="KW-0472">Membrane</keyword>
<dbReference type="RefSeq" id="WP_006898287.1">
    <property type="nucleotide sequence ID" value="NZ_BAAARB010000003.1"/>
</dbReference>
<feature type="transmembrane region" description="Helical" evidence="2">
    <location>
        <begin position="43"/>
        <end position="63"/>
    </location>
</feature>
<organism evidence="3 4">
    <name type="scientific">Gordonia cholesterolivorans</name>
    <dbReference type="NCBI Taxonomy" id="559625"/>
    <lineage>
        <taxon>Bacteria</taxon>
        <taxon>Bacillati</taxon>
        <taxon>Actinomycetota</taxon>
        <taxon>Actinomycetes</taxon>
        <taxon>Mycobacteriales</taxon>
        <taxon>Gordoniaceae</taxon>
        <taxon>Gordonia</taxon>
    </lineage>
</organism>
<keyword evidence="2" id="KW-1133">Transmembrane helix</keyword>
<evidence type="ECO:0000313" key="4">
    <source>
        <dbReference type="Proteomes" id="UP001501170"/>
    </source>
</evidence>
<evidence type="ECO:0000256" key="1">
    <source>
        <dbReference type="SAM" id="MobiDB-lite"/>
    </source>
</evidence>
<feature type="compositionally biased region" description="Low complexity" evidence="1">
    <location>
        <begin position="86"/>
        <end position="132"/>
    </location>
</feature>
<evidence type="ECO:0000256" key="2">
    <source>
        <dbReference type="SAM" id="Phobius"/>
    </source>
</evidence>
<keyword evidence="2" id="KW-0812">Transmembrane</keyword>
<feature type="compositionally biased region" description="Polar residues" evidence="1">
    <location>
        <begin position="133"/>
        <end position="167"/>
    </location>
</feature>
<evidence type="ECO:0000313" key="3">
    <source>
        <dbReference type="EMBL" id="GAA2370069.1"/>
    </source>
</evidence>
<reference evidence="3 4" key="1">
    <citation type="journal article" date="2019" name="Int. J. Syst. Evol. Microbiol.">
        <title>The Global Catalogue of Microorganisms (GCM) 10K type strain sequencing project: providing services to taxonomists for standard genome sequencing and annotation.</title>
        <authorList>
            <consortium name="The Broad Institute Genomics Platform"/>
            <consortium name="The Broad Institute Genome Sequencing Center for Infectious Disease"/>
            <person name="Wu L."/>
            <person name="Ma J."/>
        </authorList>
    </citation>
    <scope>NUCLEOTIDE SEQUENCE [LARGE SCALE GENOMIC DNA]</scope>
    <source>
        <strain evidence="3 4">JCM 16227</strain>
    </source>
</reference>
<feature type="compositionally biased region" description="Low complexity" evidence="1">
    <location>
        <begin position="9"/>
        <end position="22"/>
    </location>
</feature>
<feature type="region of interest" description="Disordered" evidence="1">
    <location>
        <begin position="1"/>
        <end position="22"/>
    </location>
</feature>
<dbReference type="Proteomes" id="UP001501170">
    <property type="component" value="Unassembled WGS sequence"/>
</dbReference>
<gene>
    <name evidence="3" type="ORF">GCM10009855_06720</name>
</gene>
<proteinExistence type="predicted"/>
<name>A0ABN3H600_9ACTN</name>
<feature type="region of interest" description="Disordered" evidence="1">
    <location>
        <begin position="72"/>
        <end position="167"/>
    </location>
</feature>
<dbReference type="EMBL" id="BAAARB010000003">
    <property type="protein sequence ID" value="GAA2370069.1"/>
    <property type="molecule type" value="Genomic_DNA"/>
</dbReference>
<protein>
    <submittedName>
        <fullName evidence="3">Uncharacterized protein</fullName>
    </submittedName>
</protein>
<accession>A0ABN3H600</accession>